<evidence type="ECO:0000256" key="1">
    <source>
        <dbReference type="SAM" id="MobiDB-lite"/>
    </source>
</evidence>
<evidence type="ECO:0000313" key="2">
    <source>
        <dbReference type="EMBL" id="CAA3012157.1"/>
    </source>
</evidence>
<proteinExistence type="predicted"/>
<comment type="caution">
    <text evidence="2">The sequence shown here is derived from an EMBL/GenBank/DDBJ whole genome shotgun (WGS) entry which is preliminary data.</text>
</comment>
<feature type="compositionally biased region" description="Low complexity" evidence="1">
    <location>
        <begin position="125"/>
        <end position="138"/>
    </location>
</feature>
<keyword evidence="3" id="KW-1185">Reference proteome</keyword>
<accession>A0A8S0U0M8</accession>
<dbReference type="PANTHER" id="PTHR33167:SF26">
    <property type="entry name" value="EXPRESSED PROTEIN"/>
    <property type="match status" value="1"/>
</dbReference>
<gene>
    <name evidence="2" type="ORF">OLEA9_A068052</name>
</gene>
<dbReference type="AlphaFoldDB" id="A0A8S0U0M8"/>
<dbReference type="Gramene" id="OE9A068052T4">
    <property type="protein sequence ID" value="OE9A068052C4"/>
    <property type="gene ID" value="OE9A068052"/>
</dbReference>
<dbReference type="Gramene" id="OE9A068052T1">
    <property type="protein sequence ID" value="OE9A068052C1"/>
    <property type="gene ID" value="OE9A068052"/>
</dbReference>
<dbReference type="Proteomes" id="UP000594638">
    <property type="component" value="Unassembled WGS sequence"/>
</dbReference>
<reference evidence="2 3" key="1">
    <citation type="submission" date="2019-12" db="EMBL/GenBank/DDBJ databases">
        <authorList>
            <person name="Alioto T."/>
            <person name="Alioto T."/>
            <person name="Gomez Garrido J."/>
        </authorList>
    </citation>
    <scope>NUCLEOTIDE SEQUENCE [LARGE SCALE GENOMIC DNA]</scope>
</reference>
<organism evidence="2 3">
    <name type="scientific">Olea europaea subsp. europaea</name>
    <dbReference type="NCBI Taxonomy" id="158383"/>
    <lineage>
        <taxon>Eukaryota</taxon>
        <taxon>Viridiplantae</taxon>
        <taxon>Streptophyta</taxon>
        <taxon>Embryophyta</taxon>
        <taxon>Tracheophyta</taxon>
        <taxon>Spermatophyta</taxon>
        <taxon>Magnoliopsida</taxon>
        <taxon>eudicotyledons</taxon>
        <taxon>Gunneridae</taxon>
        <taxon>Pentapetalae</taxon>
        <taxon>asterids</taxon>
        <taxon>lamiids</taxon>
        <taxon>Lamiales</taxon>
        <taxon>Oleaceae</taxon>
        <taxon>Oleeae</taxon>
        <taxon>Olea</taxon>
    </lineage>
</organism>
<dbReference type="Gramene" id="OE9A068052T3">
    <property type="protein sequence ID" value="OE9A068052C3"/>
    <property type="gene ID" value="OE9A068052"/>
</dbReference>
<protein>
    <submittedName>
        <fullName evidence="2">Uncharacterized protein</fullName>
    </submittedName>
</protein>
<sequence>MEKLLNSYDKEFMKMAMLKHEETFREQVYELHRLYQTQKMLMRETAKNRRNWQEYVINSNKLNDDNDIHTKAMKCLDLEQPAREFIAESDDTRVLDIEDYYDLELTLGPKSYSTRGKAGGTPPVSGSGLSISSSSTGSNHVKRTRQYAREEPLNQQKWGLEIPVSNPSFLGGRKNSSEVEEHIRQDRLNTPPWLFQVLSLNMS</sequence>
<dbReference type="OrthoDB" id="666348at2759"/>
<name>A0A8S0U0M8_OLEEU</name>
<dbReference type="Gramene" id="OE9A068052T5">
    <property type="protein sequence ID" value="OE9A068052C5"/>
    <property type="gene ID" value="OE9A068052"/>
</dbReference>
<feature type="region of interest" description="Disordered" evidence="1">
    <location>
        <begin position="112"/>
        <end position="145"/>
    </location>
</feature>
<dbReference type="PANTHER" id="PTHR33167">
    <property type="entry name" value="TRANSCRIPTION FACTOR, PUTATIVE (DUF863)-RELATED"/>
    <property type="match status" value="1"/>
</dbReference>
<evidence type="ECO:0000313" key="3">
    <source>
        <dbReference type="Proteomes" id="UP000594638"/>
    </source>
</evidence>
<dbReference type="EMBL" id="CACTIH010007391">
    <property type="protein sequence ID" value="CAA3012157.1"/>
    <property type="molecule type" value="Genomic_DNA"/>
</dbReference>